<evidence type="ECO:0008006" key="4">
    <source>
        <dbReference type="Google" id="ProtNLM"/>
    </source>
</evidence>
<sequence>MGDFFTTAMAFPAVIFTFPLAVVLLYWTFGVLFGVGGSVAEGGDAGGDGGDGVGGFTGVMALLGLSGVPAAIPLSLLIAVAWFTAMAGTELLDATAARIATVPVALVAGWGVARLLVLPLRRVFPTETGALREDFVGKVCVVRTSRVTADFGQAEVTAEDGGTAIVQVRAEGPEGADLGAGSRALIFGYEPEREIFWVAPYDAGPATGHFENQLPR</sequence>
<evidence type="ECO:0000256" key="1">
    <source>
        <dbReference type="SAM" id="Phobius"/>
    </source>
</evidence>
<evidence type="ECO:0000313" key="2">
    <source>
        <dbReference type="EMBL" id="SFT05107.1"/>
    </source>
</evidence>
<keyword evidence="1" id="KW-1133">Transmembrane helix</keyword>
<evidence type="ECO:0000313" key="3">
    <source>
        <dbReference type="Proteomes" id="UP000198873"/>
    </source>
</evidence>
<dbReference type="Proteomes" id="UP000198873">
    <property type="component" value="Unassembled WGS sequence"/>
</dbReference>
<dbReference type="EMBL" id="FPAB01000006">
    <property type="protein sequence ID" value="SFT05107.1"/>
    <property type="molecule type" value="Genomic_DNA"/>
</dbReference>
<dbReference type="STRING" id="1176198.SAMN05444716_106203"/>
<name>A0A1I6UUR8_9ACTN</name>
<organism evidence="2 3">
    <name type="scientific">Streptomyces harbinensis</name>
    <dbReference type="NCBI Taxonomy" id="1176198"/>
    <lineage>
        <taxon>Bacteria</taxon>
        <taxon>Bacillati</taxon>
        <taxon>Actinomycetota</taxon>
        <taxon>Actinomycetes</taxon>
        <taxon>Kitasatosporales</taxon>
        <taxon>Streptomycetaceae</taxon>
        <taxon>Streptomyces</taxon>
    </lineage>
</organism>
<feature type="transmembrane region" description="Helical" evidence="1">
    <location>
        <begin position="12"/>
        <end position="35"/>
    </location>
</feature>
<keyword evidence="3" id="KW-1185">Reference proteome</keyword>
<keyword evidence="1" id="KW-0472">Membrane</keyword>
<accession>A0A1I6UUR8</accession>
<protein>
    <recommendedName>
        <fullName evidence="4">DUF1449 family protein</fullName>
    </recommendedName>
</protein>
<keyword evidence="1" id="KW-0812">Transmembrane</keyword>
<feature type="transmembrane region" description="Helical" evidence="1">
    <location>
        <begin position="56"/>
        <end position="83"/>
    </location>
</feature>
<reference evidence="3" key="1">
    <citation type="submission" date="2016-10" db="EMBL/GenBank/DDBJ databases">
        <authorList>
            <person name="Varghese N."/>
            <person name="Submissions S."/>
        </authorList>
    </citation>
    <scope>NUCLEOTIDE SEQUENCE [LARGE SCALE GENOMIC DNA]</scope>
    <source>
        <strain evidence="3">CGMCC 4.7047</strain>
    </source>
</reference>
<feature type="transmembrane region" description="Helical" evidence="1">
    <location>
        <begin position="95"/>
        <end position="117"/>
    </location>
</feature>
<dbReference type="RefSeq" id="WP_019435262.1">
    <property type="nucleotide sequence ID" value="NZ_CP054938.1"/>
</dbReference>
<gene>
    <name evidence="2" type="ORF">SAMN05444716_106203</name>
</gene>
<proteinExistence type="predicted"/>
<dbReference type="AlphaFoldDB" id="A0A1I6UUR8"/>